<proteinExistence type="predicted"/>
<gene>
    <name evidence="1" type="ORF">GCM10012286_06050</name>
</gene>
<organism evidence="1 2">
    <name type="scientific">Streptomyces lasiicapitis</name>
    <dbReference type="NCBI Taxonomy" id="1923961"/>
    <lineage>
        <taxon>Bacteria</taxon>
        <taxon>Bacillati</taxon>
        <taxon>Actinomycetota</taxon>
        <taxon>Actinomycetes</taxon>
        <taxon>Kitasatosporales</taxon>
        <taxon>Streptomycetaceae</taxon>
        <taxon>Streptomyces</taxon>
    </lineage>
</organism>
<protein>
    <submittedName>
        <fullName evidence="1">Uncharacterized protein</fullName>
    </submittedName>
</protein>
<dbReference type="EMBL" id="BMNG01000001">
    <property type="protein sequence ID" value="GGO35412.1"/>
    <property type="molecule type" value="Genomic_DNA"/>
</dbReference>
<sequence length="117" mass="12019">MLTRGRGGGALGTFDGGNSARDTGDFIFGSSGVGELRGVGADLTYLSLTDLSEEVRVDGDFSPFPPAPTACAVHPHARVRATTAPAAARPLAIAPLLIASPTSLHRTSLPEVFPMSE</sequence>
<dbReference type="Proteomes" id="UP000656881">
    <property type="component" value="Unassembled WGS sequence"/>
</dbReference>
<accession>A0ABQ2LID3</accession>
<reference evidence="2" key="1">
    <citation type="journal article" date="2019" name="Int. J. Syst. Evol. Microbiol.">
        <title>The Global Catalogue of Microorganisms (GCM) 10K type strain sequencing project: providing services to taxonomists for standard genome sequencing and annotation.</title>
        <authorList>
            <consortium name="The Broad Institute Genomics Platform"/>
            <consortium name="The Broad Institute Genome Sequencing Center for Infectious Disease"/>
            <person name="Wu L."/>
            <person name="Ma J."/>
        </authorList>
    </citation>
    <scope>NUCLEOTIDE SEQUENCE [LARGE SCALE GENOMIC DNA]</scope>
    <source>
        <strain evidence="2">CGMCC 4.7349</strain>
    </source>
</reference>
<evidence type="ECO:0000313" key="1">
    <source>
        <dbReference type="EMBL" id="GGO35412.1"/>
    </source>
</evidence>
<evidence type="ECO:0000313" key="2">
    <source>
        <dbReference type="Proteomes" id="UP000656881"/>
    </source>
</evidence>
<comment type="caution">
    <text evidence="1">The sequence shown here is derived from an EMBL/GenBank/DDBJ whole genome shotgun (WGS) entry which is preliminary data.</text>
</comment>
<name>A0ABQ2LID3_9ACTN</name>
<keyword evidence="2" id="KW-1185">Reference proteome</keyword>